<dbReference type="OrthoDB" id="10386274at2759"/>
<proteinExistence type="predicted"/>
<organism evidence="1 2">
    <name type="scientific">Penicillium subrubescens</name>
    <dbReference type="NCBI Taxonomy" id="1316194"/>
    <lineage>
        <taxon>Eukaryota</taxon>
        <taxon>Fungi</taxon>
        <taxon>Dikarya</taxon>
        <taxon>Ascomycota</taxon>
        <taxon>Pezizomycotina</taxon>
        <taxon>Eurotiomycetes</taxon>
        <taxon>Eurotiomycetidae</taxon>
        <taxon>Eurotiales</taxon>
        <taxon>Aspergillaceae</taxon>
        <taxon>Penicillium</taxon>
    </lineage>
</organism>
<dbReference type="Proteomes" id="UP000186955">
    <property type="component" value="Unassembled WGS sequence"/>
</dbReference>
<dbReference type="EMBL" id="MNBE01000672">
    <property type="protein sequence ID" value="OKO98493.1"/>
    <property type="molecule type" value="Genomic_DNA"/>
</dbReference>
<evidence type="ECO:0000313" key="1">
    <source>
        <dbReference type="EMBL" id="OKO98493.1"/>
    </source>
</evidence>
<accession>A0A1Q5TE51</accession>
<gene>
    <name evidence="1" type="ORF">PENSUB_9169</name>
</gene>
<comment type="caution">
    <text evidence="1">The sequence shown here is derived from an EMBL/GenBank/DDBJ whole genome shotgun (WGS) entry which is preliminary data.</text>
</comment>
<keyword evidence="2" id="KW-1185">Reference proteome</keyword>
<sequence length="67" mass="7477">MHDSTDQRTQPWKKWYAPLPEEASTGRMILWGNNGNDNLNRNVFGTSSPATFAAKQQIESQIAGKGK</sequence>
<dbReference type="AlphaFoldDB" id="A0A1Q5TE51"/>
<protein>
    <submittedName>
        <fullName evidence="1">Uncharacterized protein</fullName>
    </submittedName>
</protein>
<evidence type="ECO:0000313" key="2">
    <source>
        <dbReference type="Proteomes" id="UP000186955"/>
    </source>
</evidence>
<reference evidence="1 2" key="1">
    <citation type="submission" date="2016-10" db="EMBL/GenBank/DDBJ databases">
        <title>Genome sequence of the ascomycete fungus Penicillium subrubescens.</title>
        <authorList>
            <person name="De Vries R.P."/>
            <person name="Peng M."/>
            <person name="Dilokpimol A."/>
            <person name="Hilden K."/>
            <person name="Makela M.R."/>
            <person name="Grigoriev I."/>
            <person name="Riley R."/>
            <person name="Granchi Z."/>
        </authorList>
    </citation>
    <scope>NUCLEOTIDE SEQUENCE [LARGE SCALE GENOMIC DNA]</scope>
    <source>
        <strain evidence="1 2">CBS 132785</strain>
    </source>
</reference>
<name>A0A1Q5TE51_9EURO</name>